<accession>A0A1Y1S940</accession>
<keyword evidence="3" id="KW-1185">Reference proteome</keyword>
<keyword evidence="1" id="KW-1133">Transmembrane helix</keyword>
<keyword evidence="1" id="KW-0472">Membrane</keyword>
<dbReference type="Proteomes" id="UP000192639">
    <property type="component" value="Unassembled WGS sequence"/>
</dbReference>
<evidence type="ECO:0000313" key="2">
    <source>
        <dbReference type="EMBL" id="ORD94993.1"/>
    </source>
</evidence>
<proteinExistence type="predicted"/>
<dbReference type="EMBL" id="LWDP01000005">
    <property type="protein sequence ID" value="ORD94993.1"/>
    <property type="molecule type" value="Genomic_DNA"/>
</dbReference>
<feature type="transmembrane region" description="Helical" evidence="1">
    <location>
        <begin position="151"/>
        <end position="172"/>
    </location>
</feature>
<keyword evidence="1" id="KW-0812">Transmembrane</keyword>
<sequence length="268" mass="30311">MEYTIDLFESNYAPIVSDTATGENYAMSFLIGSAIVALPVAGSKNRWVATLSLLCCLVFSVQEKIKTVILVASTRDYVFLKGTSDMLQQFSRPQLFVVSIVIAAVVNYFFTQLMYFIVFIFYVSAVFAASMKYKNELNEIVSNAPDDVHGVIRFLHNPLVAICILYVVYYFIRNIVVALLFAVLGTMMVGMMVEIVAGSGRRQVHEMFLDLKRGVVSDYSALGVLLGVSVFFVTLQYNLWGTLMRRLTRKRQKKMLFTDPYGKEMFVM</sequence>
<dbReference type="VEuPathDB" id="MicrosporidiaDB:ECANGB1_1654"/>
<protein>
    <submittedName>
        <fullName evidence="2">Uncharacterized protein</fullName>
    </submittedName>
</protein>
<reference evidence="2 3" key="1">
    <citation type="journal article" date="2017" name="Environ. Microbiol.">
        <title>Decay of the glycolytic pathway and adaptation to intranuclear parasitism within Enterocytozoonidae microsporidia.</title>
        <authorList>
            <person name="Wiredu Boakye D."/>
            <person name="Jaroenlak P."/>
            <person name="Prachumwat A."/>
            <person name="Williams T.A."/>
            <person name="Bateman K.S."/>
            <person name="Itsathitphaisarn O."/>
            <person name="Sritunyalucksana K."/>
            <person name="Paszkiewicz K.H."/>
            <person name="Moore K.A."/>
            <person name="Stentiford G.D."/>
            <person name="Williams B.A."/>
        </authorList>
    </citation>
    <scope>NUCLEOTIDE SEQUENCE [LARGE SCALE GENOMIC DNA]</scope>
    <source>
        <strain evidence="2 3">GB1</strain>
    </source>
</reference>
<feature type="transmembrane region" description="Helical" evidence="1">
    <location>
        <begin position="93"/>
        <end position="110"/>
    </location>
</feature>
<comment type="caution">
    <text evidence="2">The sequence shown here is derived from an EMBL/GenBank/DDBJ whole genome shotgun (WGS) entry which is preliminary data.</text>
</comment>
<feature type="transmembrane region" description="Helical" evidence="1">
    <location>
        <begin position="219"/>
        <end position="240"/>
    </location>
</feature>
<evidence type="ECO:0000313" key="3">
    <source>
        <dbReference type="Proteomes" id="UP000192639"/>
    </source>
</evidence>
<dbReference type="AlphaFoldDB" id="A0A1Y1S940"/>
<gene>
    <name evidence="2" type="ORF">ECANGB1_1654</name>
</gene>
<name>A0A1Y1S940_9MICR</name>
<dbReference type="OrthoDB" id="10617243at2759"/>
<feature type="transmembrane region" description="Helical" evidence="1">
    <location>
        <begin position="25"/>
        <end position="41"/>
    </location>
</feature>
<organism evidence="2 3">
    <name type="scientific">Enterospora canceri</name>
    <dbReference type="NCBI Taxonomy" id="1081671"/>
    <lineage>
        <taxon>Eukaryota</taxon>
        <taxon>Fungi</taxon>
        <taxon>Fungi incertae sedis</taxon>
        <taxon>Microsporidia</taxon>
        <taxon>Enterocytozoonidae</taxon>
        <taxon>Enterospora</taxon>
    </lineage>
</organism>
<evidence type="ECO:0000256" key="1">
    <source>
        <dbReference type="SAM" id="Phobius"/>
    </source>
</evidence>
<feature type="transmembrane region" description="Helical" evidence="1">
    <location>
        <begin position="179"/>
        <end position="199"/>
    </location>
</feature>